<dbReference type="InterPro" id="IPR002562">
    <property type="entry name" value="3'-5'_exonuclease_dom"/>
</dbReference>
<dbReference type="GO" id="GO:0000175">
    <property type="term" value="F:3'-5'-RNA exonuclease activity"/>
    <property type="evidence" value="ECO:0007669"/>
    <property type="project" value="UniProtKB-ARBA"/>
</dbReference>
<evidence type="ECO:0000256" key="8">
    <source>
        <dbReference type="ARBA" id="ARBA00022839"/>
    </source>
</evidence>
<dbReference type="Pfam" id="PF01612">
    <property type="entry name" value="DNA_pol_A_exo1"/>
    <property type="match status" value="1"/>
</dbReference>
<evidence type="ECO:0000256" key="5">
    <source>
        <dbReference type="ARBA" id="ARBA00022722"/>
    </source>
</evidence>
<dbReference type="AlphaFoldDB" id="A0A7R9E8G2"/>
<evidence type="ECO:0000256" key="2">
    <source>
        <dbReference type="ARBA" id="ARBA00001946"/>
    </source>
</evidence>
<dbReference type="GO" id="GO:0046872">
    <property type="term" value="F:metal ion binding"/>
    <property type="evidence" value="ECO:0007669"/>
    <property type="project" value="UniProtKB-KW"/>
</dbReference>
<comment type="cofactor">
    <cofactor evidence="2">
        <name>Mg(2+)</name>
        <dbReference type="ChEBI" id="CHEBI:18420"/>
    </cofactor>
</comment>
<evidence type="ECO:0000256" key="12">
    <source>
        <dbReference type="ARBA" id="ARBA00061005"/>
    </source>
</evidence>
<accession>A0A7R9E8G2</accession>
<evidence type="ECO:0000256" key="9">
    <source>
        <dbReference type="ARBA" id="ARBA00022989"/>
    </source>
</evidence>
<evidence type="ECO:0000256" key="4">
    <source>
        <dbReference type="ARBA" id="ARBA00022692"/>
    </source>
</evidence>
<evidence type="ECO:0000256" key="6">
    <source>
        <dbReference type="ARBA" id="ARBA00022723"/>
    </source>
</evidence>
<feature type="domain" description="3'-5' exonuclease" evidence="14">
    <location>
        <begin position="164"/>
        <end position="339"/>
    </location>
</feature>
<name>A0A7R9E8G2_9NEOP</name>
<dbReference type="InterPro" id="IPR051132">
    <property type="entry name" value="3-5_Exonuclease_domain"/>
</dbReference>
<evidence type="ECO:0000313" key="15">
    <source>
        <dbReference type="EMBL" id="CAD7428240.1"/>
    </source>
</evidence>
<keyword evidence="7" id="KW-0378">Hydrolase</keyword>
<dbReference type="SUPFAM" id="SSF53098">
    <property type="entry name" value="Ribonuclease H-like"/>
    <property type="match status" value="1"/>
</dbReference>
<keyword evidence="10" id="KW-0496">Mitochondrion</keyword>
<dbReference type="GO" id="GO:0005634">
    <property type="term" value="C:nucleus"/>
    <property type="evidence" value="ECO:0007669"/>
    <property type="project" value="TreeGrafter"/>
</dbReference>
<dbReference type="SMART" id="SM00474">
    <property type="entry name" value="35EXOc"/>
    <property type="match status" value="1"/>
</dbReference>
<dbReference type="InterPro" id="IPR036397">
    <property type="entry name" value="RNaseH_sf"/>
</dbReference>
<gene>
    <name evidence="15" type="ORF">TMSB3V08_LOCUS5052</name>
</gene>
<dbReference type="PANTHER" id="PTHR13620">
    <property type="entry name" value="3-5 EXONUCLEASE"/>
    <property type="match status" value="1"/>
</dbReference>
<dbReference type="GO" id="GO:0003676">
    <property type="term" value="F:nucleic acid binding"/>
    <property type="evidence" value="ECO:0007669"/>
    <property type="project" value="InterPro"/>
</dbReference>
<keyword evidence="5" id="KW-0540">Nuclease</keyword>
<comment type="subcellular location">
    <subcellularLocation>
        <location evidence="3">Mitochondrion membrane</location>
    </subcellularLocation>
</comment>
<dbReference type="CDD" id="cd06141">
    <property type="entry name" value="WRN_exo"/>
    <property type="match status" value="1"/>
</dbReference>
<sequence length="675" mass="77066">MTTETSTIYSKHPDTSIMWKNNISSHLKLFVLSMLVWRALVVADRNLRAAASFPRGVLMLGSVYVFFPTRSSRRMAGGTGTSFTLHCLLNSDTGWLRSLWMHACASIRLRKREQAVCACMKWSHWLQLGSSNHFQRAVKMESSDEEEFVMENGLRKDPLRYQRVLVVNSQQENEEVTNMLRKSCAKLSVLGFDCEWVTERGSRRPVALLQLASEDGLCALYRLCKVHYIPTQLKELLEDPSILKVGVAPSDDAKYLLADYGVKVRGCLDLRHLAKLHGNSTGGLGSLAQTTLGLKLDKNWRVRCSDWEAQELDAQQLDYAAKDALVGIVIFAWLTGLTKHWPWSRVSAWDQVYAQCKNLVDVRFKQKGTGSGDIKTKNGIQHLSIRKLSSRSYATRKKPLYHNCFMEAPDGDLLCSSDLKKAEWYISKGLAEKVLDDPFTIRLNFEPSGRAVGDVGKYYKQVKNNCCVVCGSEHSFHRKFVIPSEYRKLFPSAVMKDHQSHDVLLLCTNCHVRSNMEDMALREELARKCNAPMQEKKLSDPELRSVQSAANALVHHSANKIPEQRRQELTKIVQRFYGTEGPLTKEQLQEVTSMESRVPNKDYEPHGHKVVQFFSEQGTGGLVTLERMWREHFLTTMRPRFLPELWSVSHNQQRLTIRKQENRIRQQELEMAGLA</sequence>
<organism evidence="15">
    <name type="scientific">Timema monikensis</name>
    <dbReference type="NCBI Taxonomy" id="170555"/>
    <lineage>
        <taxon>Eukaryota</taxon>
        <taxon>Metazoa</taxon>
        <taxon>Ecdysozoa</taxon>
        <taxon>Arthropoda</taxon>
        <taxon>Hexapoda</taxon>
        <taxon>Insecta</taxon>
        <taxon>Pterygota</taxon>
        <taxon>Neoptera</taxon>
        <taxon>Polyneoptera</taxon>
        <taxon>Phasmatodea</taxon>
        <taxon>Timematodea</taxon>
        <taxon>Timematoidea</taxon>
        <taxon>Timematidae</taxon>
        <taxon>Timema</taxon>
    </lineage>
</organism>
<keyword evidence="11" id="KW-0472">Membrane</keyword>
<comment type="similarity">
    <text evidence="12">Belongs to the EXD2 family.</text>
</comment>
<dbReference type="Gene3D" id="3.30.420.10">
    <property type="entry name" value="Ribonuclease H-like superfamily/Ribonuclease H"/>
    <property type="match status" value="1"/>
</dbReference>
<dbReference type="EMBL" id="OB793678">
    <property type="protein sequence ID" value="CAD7428240.1"/>
    <property type="molecule type" value="Genomic_DNA"/>
</dbReference>
<evidence type="ECO:0000256" key="10">
    <source>
        <dbReference type="ARBA" id="ARBA00023128"/>
    </source>
</evidence>
<dbReference type="InterPro" id="IPR012337">
    <property type="entry name" value="RNaseH-like_sf"/>
</dbReference>
<evidence type="ECO:0000256" key="3">
    <source>
        <dbReference type="ARBA" id="ARBA00004325"/>
    </source>
</evidence>
<keyword evidence="9" id="KW-1133">Transmembrane helix</keyword>
<protein>
    <recommendedName>
        <fullName evidence="13">Exonuclease 3'-5' domain-containing protein 2</fullName>
    </recommendedName>
</protein>
<evidence type="ECO:0000256" key="1">
    <source>
        <dbReference type="ARBA" id="ARBA00001936"/>
    </source>
</evidence>
<proteinExistence type="inferred from homology"/>
<evidence type="ECO:0000256" key="13">
    <source>
        <dbReference type="ARBA" id="ARBA00069878"/>
    </source>
</evidence>
<comment type="cofactor">
    <cofactor evidence="1">
        <name>Mn(2+)</name>
        <dbReference type="ChEBI" id="CHEBI:29035"/>
    </cofactor>
</comment>
<dbReference type="FunFam" id="3.30.420.10:FF:000041">
    <property type="entry name" value="Exonuclease 3'-5' domain containing 2"/>
    <property type="match status" value="1"/>
</dbReference>
<keyword evidence="6" id="KW-0479">Metal-binding</keyword>
<dbReference type="GO" id="GO:0031966">
    <property type="term" value="C:mitochondrial membrane"/>
    <property type="evidence" value="ECO:0007669"/>
    <property type="project" value="UniProtKB-SubCell"/>
</dbReference>
<keyword evidence="8" id="KW-0269">Exonuclease</keyword>
<reference evidence="15" key="1">
    <citation type="submission" date="2020-11" db="EMBL/GenBank/DDBJ databases">
        <authorList>
            <person name="Tran Van P."/>
        </authorList>
    </citation>
    <scope>NUCLEOTIDE SEQUENCE</scope>
</reference>
<keyword evidence="4" id="KW-0812">Transmembrane</keyword>
<evidence type="ECO:0000256" key="7">
    <source>
        <dbReference type="ARBA" id="ARBA00022801"/>
    </source>
</evidence>
<evidence type="ECO:0000256" key="11">
    <source>
        <dbReference type="ARBA" id="ARBA00023136"/>
    </source>
</evidence>
<evidence type="ECO:0000259" key="14">
    <source>
        <dbReference type="SMART" id="SM00474"/>
    </source>
</evidence>
<dbReference type="GO" id="GO:0006310">
    <property type="term" value="P:DNA recombination"/>
    <property type="evidence" value="ECO:0007669"/>
    <property type="project" value="UniProtKB-ARBA"/>
</dbReference>
<dbReference type="PANTHER" id="PTHR13620:SF104">
    <property type="entry name" value="EXONUCLEASE 3'-5' DOMAIN-CONTAINING PROTEIN 2"/>
    <property type="match status" value="1"/>
</dbReference>